<evidence type="ECO:0000256" key="2">
    <source>
        <dbReference type="ARBA" id="ARBA00022729"/>
    </source>
</evidence>
<evidence type="ECO:0000256" key="1">
    <source>
        <dbReference type="ARBA" id="ARBA00010701"/>
    </source>
</evidence>
<evidence type="ECO:0000256" key="4">
    <source>
        <dbReference type="ARBA" id="ARBA00022963"/>
    </source>
</evidence>
<evidence type="ECO:0000256" key="7">
    <source>
        <dbReference type="SAM" id="SignalP"/>
    </source>
</evidence>
<accession>A0A8D8U9R7</accession>
<keyword evidence="4" id="KW-0442">Lipid degradation</keyword>
<dbReference type="Pfam" id="PF04083">
    <property type="entry name" value="Abhydro_lipase"/>
    <property type="match status" value="1"/>
</dbReference>
<evidence type="ECO:0000256" key="3">
    <source>
        <dbReference type="ARBA" id="ARBA00022801"/>
    </source>
</evidence>
<dbReference type="InterPro" id="IPR029058">
    <property type="entry name" value="AB_hydrolase_fold"/>
</dbReference>
<dbReference type="GO" id="GO:0016042">
    <property type="term" value="P:lipid catabolic process"/>
    <property type="evidence" value="ECO:0007669"/>
    <property type="project" value="UniProtKB-KW"/>
</dbReference>
<reference evidence="9" key="1">
    <citation type="submission" date="2021-05" db="EMBL/GenBank/DDBJ databases">
        <authorList>
            <person name="Alioto T."/>
            <person name="Alioto T."/>
            <person name="Gomez Garrido J."/>
        </authorList>
    </citation>
    <scope>NUCLEOTIDE SEQUENCE</scope>
</reference>
<keyword evidence="2 7" id="KW-0732">Signal</keyword>
<protein>
    <submittedName>
        <fullName evidence="9">Gastric triacylglycerol lipase</fullName>
    </submittedName>
</protein>
<dbReference type="Gene3D" id="3.40.50.1820">
    <property type="entry name" value="alpha/beta hydrolase"/>
    <property type="match status" value="1"/>
</dbReference>
<dbReference type="EMBL" id="HBUF01339501">
    <property type="protein sequence ID" value="CAG6700659.1"/>
    <property type="molecule type" value="Transcribed_RNA"/>
</dbReference>
<evidence type="ECO:0000256" key="5">
    <source>
        <dbReference type="ARBA" id="ARBA00023098"/>
    </source>
</evidence>
<dbReference type="EMBL" id="HBUF01339502">
    <property type="protein sequence ID" value="CAG6700665.1"/>
    <property type="molecule type" value="Transcribed_RNA"/>
</dbReference>
<keyword evidence="5" id="KW-0443">Lipid metabolism</keyword>
<comment type="similarity">
    <text evidence="1">Belongs to the AB hydrolase superfamily. Lipase family.</text>
</comment>
<evidence type="ECO:0000256" key="6">
    <source>
        <dbReference type="ARBA" id="ARBA00023180"/>
    </source>
</evidence>
<feature type="chain" id="PRO_5033671418" evidence="7">
    <location>
        <begin position="21"/>
        <end position="525"/>
    </location>
</feature>
<evidence type="ECO:0000259" key="8">
    <source>
        <dbReference type="Pfam" id="PF04083"/>
    </source>
</evidence>
<dbReference type="FunFam" id="3.40.50.1820:FF:000021">
    <property type="entry name" value="Lipase"/>
    <property type="match status" value="1"/>
</dbReference>
<organism evidence="9">
    <name type="scientific">Cacopsylla melanoneura</name>
    <dbReference type="NCBI Taxonomy" id="428564"/>
    <lineage>
        <taxon>Eukaryota</taxon>
        <taxon>Metazoa</taxon>
        <taxon>Ecdysozoa</taxon>
        <taxon>Arthropoda</taxon>
        <taxon>Hexapoda</taxon>
        <taxon>Insecta</taxon>
        <taxon>Pterygota</taxon>
        <taxon>Neoptera</taxon>
        <taxon>Paraneoptera</taxon>
        <taxon>Hemiptera</taxon>
        <taxon>Sternorrhyncha</taxon>
        <taxon>Psylloidea</taxon>
        <taxon>Psyllidae</taxon>
        <taxon>Psyllinae</taxon>
        <taxon>Cacopsylla</taxon>
    </lineage>
</organism>
<keyword evidence="3" id="KW-0378">Hydrolase</keyword>
<name>A0A8D8U9R7_9HEMI</name>
<dbReference type="GO" id="GO:0016787">
    <property type="term" value="F:hydrolase activity"/>
    <property type="evidence" value="ECO:0007669"/>
    <property type="project" value="UniProtKB-KW"/>
</dbReference>
<dbReference type="InterPro" id="IPR006693">
    <property type="entry name" value="AB_hydrolase_lipase"/>
</dbReference>
<proteinExistence type="inferred from homology"/>
<feature type="domain" description="Partial AB-hydrolase lipase" evidence="8">
    <location>
        <begin position="54"/>
        <end position="113"/>
    </location>
</feature>
<dbReference type="AlphaFoldDB" id="A0A8D8U9R7"/>
<sequence length="525" mass="60338">MRYRLILVVTLTALVTISHAILQTSKESQCKNGKKKCRSILSTNYNPDVNLPTPKIIRRHGYPAESYVVETEDGYLLELHRIPYGRRGIKYGKKEPVFLQHGVLGSSSDWVIAGPDTALAYLLADKGYDVWLGNARGNTYSRSHITYSPLDLAFWDFSFHEMGYFDLPAEIDFILNKTSHAQLSYIGHSMGTTMFFVMASMRPEYNEKVLGQISLAPVAYLSHTQSPIRYLAPFALNIEKIMDWIGNGEFLPHNTMLNYVTKIACELNHREMNMCEDFLFILCGHDPYQFKMSLLPVILGHTPAGGSTRTLVHYAQFIDAGKFRQFDYGKDKNFQFYNSSFPPKYDIKSINTKVAFFYAGNDLLTNDQDVKEFYSLLPNPVGLYKVNFTFFNHLDFLWAKDVRSLVYNDLLVVLKSFNKTRQRSEVLTVNNVIPQNPHVISEETTSPWERYLQLTMTERSLYATERRLSSKRGDQTSFMQKISAFPSDFGRKFEKKWNDSTMREVLNNWMKGDSKGDRNSDGDGE</sequence>
<dbReference type="SUPFAM" id="SSF53474">
    <property type="entry name" value="alpha/beta-Hydrolases"/>
    <property type="match status" value="1"/>
</dbReference>
<feature type="signal peptide" evidence="7">
    <location>
        <begin position="1"/>
        <end position="20"/>
    </location>
</feature>
<dbReference type="PANTHER" id="PTHR11005">
    <property type="entry name" value="LYSOSOMAL ACID LIPASE-RELATED"/>
    <property type="match status" value="1"/>
</dbReference>
<keyword evidence="6" id="KW-0325">Glycoprotein</keyword>
<evidence type="ECO:0000313" key="9">
    <source>
        <dbReference type="EMBL" id="CAG6700665.1"/>
    </source>
</evidence>